<evidence type="ECO:0000313" key="3">
    <source>
        <dbReference type="Proteomes" id="UP001480595"/>
    </source>
</evidence>
<name>A0ABR1U6Y4_9PEZI</name>
<comment type="caution">
    <text evidence="2">The sequence shown here is derived from an EMBL/GenBank/DDBJ whole genome shotgun (WGS) entry which is preliminary data.</text>
</comment>
<dbReference type="EMBL" id="JAQQWL010000010">
    <property type="protein sequence ID" value="KAK8054657.1"/>
    <property type="molecule type" value="Genomic_DNA"/>
</dbReference>
<dbReference type="GeneID" id="92094196"/>
<evidence type="ECO:0000256" key="1">
    <source>
        <dbReference type="SAM" id="Phobius"/>
    </source>
</evidence>
<proteinExistence type="predicted"/>
<keyword evidence="3" id="KW-1185">Reference proteome</keyword>
<feature type="transmembrane region" description="Helical" evidence="1">
    <location>
        <begin position="61"/>
        <end position="82"/>
    </location>
</feature>
<keyword evidence="1" id="KW-0472">Membrane</keyword>
<gene>
    <name evidence="2" type="ORF">PG994_009724</name>
</gene>
<accession>A0ABR1U6Y4</accession>
<keyword evidence="1" id="KW-1133">Transmembrane helix</keyword>
<dbReference type="RefSeq" id="XP_066713303.1">
    <property type="nucleotide sequence ID" value="XM_066861133.1"/>
</dbReference>
<dbReference type="Proteomes" id="UP001480595">
    <property type="component" value="Unassembled WGS sequence"/>
</dbReference>
<evidence type="ECO:0000313" key="2">
    <source>
        <dbReference type="EMBL" id="KAK8054657.1"/>
    </source>
</evidence>
<reference evidence="2 3" key="1">
    <citation type="submission" date="2023-01" db="EMBL/GenBank/DDBJ databases">
        <title>Analysis of 21 Apiospora genomes using comparative genomics revels a genus with tremendous synthesis potential of carbohydrate active enzymes and secondary metabolites.</title>
        <authorList>
            <person name="Sorensen T."/>
        </authorList>
    </citation>
    <scope>NUCLEOTIDE SEQUENCE [LARGE SCALE GENOMIC DNA]</scope>
    <source>
        <strain evidence="2 3">CBS 135458</strain>
    </source>
</reference>
<sequence>MVSPTSIQELEDRQKWSHDDTLLGTTTLTPLGIQQKPLLLDVEFDQKGLARVWEDTIRPRALVGPIMAYIWIILLTIALFANSSRPKSISYTALALYFVWYKAVMVQDKLDSSDRKERLYSRRRYDKSHHSTYLCRQFVKLQSLRFAIVLELYKTVDVSMSKSNFMPKEIYLASEASDCFRLATAYGLYEFYEVSASLSWTIVTWWLFLLGNWATTSVSRVLLHQ</sequence>
<keyword evidence="1" id="KW-0812">Transmembrane</keyword>
<organism evidence="2 3">
    <name type="scientific">Apiospora phragmitis</name>
    <dbReference type="NCBI Taxonomy" id="2905665"/>
    <lineage>
        <taxon>Eukaryota</taxon>
        <taxon>Fungi</taxon>
        <taxon>Dikarya</taxon>
        <taxon>Ascomycota</taxon>
        <taxon>Pezizomycotina</taxon>
        <taxon>Sordariomycetes</taxon>
        <taxon>Xylariomycetidae</taxon>
        <taxon>Amphisphaeriales</taxon>
        <taxon>Apiosporaceae</taxon>
        <taxon>Apiospora</taxon>
    </lineage>
</organism>
<protein>
    <submittedName>
        <fullName evidence="2">Uncharacterized protein</fullName>
    </submittedName>
</protein>